<accession>A0A2T4UGJ2</accession>
<keyword evidence="6 8" id="KW-0472">Membrane</keyword>
<protein>
    <recommendedName>
        <fullName evidence="9">Major facilitator superfamily (MFS) profile domain-containing protein</fullName>
    </recommendedName>
</protein>
<dbReference type="GO" id="GO:0022857">
    <property type="term" value="F:transmembrane transporter activity"/>
    <property type="evidence" value="ECO:0007669"/>
    <property type="project" value="InterPro"/>
</dbReference>
<sequence length="411" mass="40023">MPSIVEQSSRRAPLRIWTGAAVVYGIAAFAAALDGGRAPDDPAWSVVPFCAAFALAFLPWGAWADRHGAPAAMRASTLLLLVGGVVLLLPLGDGGWLVGRALEGLAAAGFPPAAQAALARLGGPGRAGRSIGGMSVAVAVGTLLVPLLAGLAEGPLGATATLALGAIGLPLVGLAAVATLTVAPAPAAAPTGRPAVPGRAPAAALRPTPGLLSAYACAFLVLIAYWTVVTRAAPLLGPDGAGLSESGARAVPLVGGLLGMVLTGVVAGVADRRGPRGPMVAVLAVGIAGLAVAASTGAPGAAVVGVAAFSLAYWCYLTLVGLQVVRSAPAAVHGRALGGLYTSMWTGAAVGGAVAATGAAWTVVLGLCAGAWTLAALVAARWFLAAAPRPAVPPRDAAPSAVDARLATSSR</sequence>
<feature type="transmembrane region" description="Helical" evidence="8">
    <location>
        <begin position="248"/>
        <end position="270"/>
    </location>
</feature>
<dbReference type="SUPFAM" id="SSF103473">
    <property type="entry name" value="MFS general substrate transporter"/>
    <property type="match status" value="1"/>
</dbReference>
<dbReference type="GO" id="GO:0005886">
    <property type="term" value="C:plasma membrane"/>
    <property type="evidence" value="ECO:0007669"/>
    <property type="project" value="UniProtKB-SubCell"/>
</dbReference>
<gene>
    <name evidence="10" type="ORF">C7Y72_00965</name>
</gene>
<keyword evidence="2" id="KW-0813">Transport</keyword>
<feature type="transmembrane region" description="Helical" evidence="8">
    <location>
        <begin position="71"/>
        <end position="91"/>
    </location>
</feature>
<evidence type="ECO:0000313" key="10">
    <source>
        <dbReference type="EMBL" id="PTL58319.1"/>
    </source>
</evidence>
<feature type="transmembrane region" description="Helical" evidence="8">
    <location>
        <begin position="210"/>
        <end position="228"/>
    </location>
</feature>
<feature type="region of interest" description="Disordered" evidence="7">
    <location>
        <begin position="391"/>
        <end position="411"/>
    </location>
</feature>
<dbReference type="Proteomes" id="UP000240739">
    <property type="component" value="Unassembled WGS sequence"/>
</dbReference>
<dbReference type="AlphaFoldDB" id="A0A2T4UGJ2"/>
<evidence type="ECO:0000256" key="6">
    <source>
        <dbReference type="ARBA" id="ARBA00023136"/>
    </source>
</evidence>
<evidence type="ECO:0000256" key="7">
    <source>
        <dbReference type="SAM" id="MobiDB-lite"/>
    </source>
</evidence>
<evidence type="ECO:0000256" key="1">
    <source>
        <dbReference type="ARBA" id="ARBA00004651"/>
    </source>
</evidence>
<feature type="compositionally biased region" description="Low complexity" evidence="7">
    <location>
        <begin position="391"/>
        <end position="404"/>
    </location>
</feature>
<feature type="transmembrane region" description="Helical" evidence="8">
    <location>
        <begin position="277"/>
        <end position="295"/>
    </location>
</feature>
<feature type="transmembrane region" description="Helical" evidence="8">
    <location>
        <begin position="97"/>
        <end position="119"/>
    </location>
</feature>
<dbReference type="PANTHER" id="PTHR23517">
    <property type="entry name" value="RESISTANCE PROTEIN MDTM, PUTATIVE-RELATED-RELATED"/>
    <property type="match status" value="1"/>
</dbReference>
<reference evidence="10 11" key="1">
    <citation type="submission" date="2018-03" db="EMBL/GenBank/DDBJ databases">
        <title>Aquarubrobacter algicola gen. nov., sp. nov., a novel actinobacterium isolated from shallow eutrophic lake during the end of cyanobacterial harmful algal blooms.</title>
        <authorList>
            <person name="Chun S.J."/>
        </authorList>
    </citation>
    <scope>NUCLEOTIDE SEQUENCE [LARGE SCALE GENOMIC DNA]</scope>
    <source>
        <strain evidence="10 11">Seoho-28</strain>
    </source>
</reference>
<dbReference type="PANTHER" id="PTHR23517:SF3">
    <property type="entry name" value="INTEGRAL MEMBRANE TRANSPORT PROTEIN"/>
    <property type="match status" value="1"/>
</dbReference>
<feature type="transmembrane region" description="Helical" evidence="8">
    <location>
        <begin position="363"/>
        <end position="384"/>
    </location>
</feature>
<dbReference type="EMBL" id="PYYB01000001">
    <property type="protein sequence ID" value="PTL58319.1"/>
    <property type="molecule type" value="Genomic_DNA"/>
</dbReference>
<feature type="transmembrane region" description="Helical" evidence="8">
    <location>
        <begin position="12"/>
        <end position="33"/>
    </location>
</feature>
<evidence type="ECO:0000313" key="11">
    <source>
        <dbReference type="Proteomes" id="UP000240739"/>
    </source>
</evidence>
<keyword evidence="5 8" id="KW-1133">Transmembrane helix</keyword>
<keyword evidence="11" id="KW-1185">Reference proteome</keyword>
<keyword evidence="3" id="KW-1003">Cell membrane</keyword>
<keyword evidence="4 8" id="KW-0812">Transmembrane</keyword>
<dbReference type="Gene3D" id="1.20.1250.20">
    <property type="entry name" value="MFS general substrate transporter like domains"/>
    <property type="match status" value="1"/>
</dbReference>
<feature type="domain" description="Major facilitator superfamily (MFS) profile" evidence="9">
    <location>
        <begin position="1"/>
        <end position="388"/>
    </location>
</feature>
<name>A0A2T4UGJ2_9ACTN</name>
<feature type="transmembrane region" description="Helical" evidence="8">
    <location>
        <begin position="45"/>
        <end position="64"/>
    </location>
</feature>
<comment type="subcellular location">
    <subcellularLocation>
        <location evidence="1">Cell membrane</location>
        <topology evidence="1">Multi-pass membrane protein</topology>
    </subcellularLocation>
</comment>
<evidence type="ECO:0000256" key="8">
    <source>
        <dbReference type="SAM" id="Phobius"/>
    </source>
</evidence>
<feature type="transmembrane region" description="Helical" evidence="8">
    <location>
        <begin position="301"/>
        <end position="325"/>
    </location>
</feature>
<comment type="caution">
    <text evidence="10">The sequence shown here is derived from an EMBL/GenBank/DDBJ whole genome shotgun (WGS) entry which is preliminary data.</text>
</comment>
<dbReference type="InterPro" id="IPR050171">
    <property type="entry name" value="MFS_Transporters"/>
</dbReference>
<evidence type="ECO:0000256" key="4">
    <source>
        <dbReference type="ARBA" id="ARBA00022692"/>
    </source>
</evidence>
<feature type="transmembrane region" description="Helical" evidence="8">
    <location>
        <begin position="164"/>
        <end position="189"/>
    </location>
</feature>
<evidence type="ECO:0000259" key="9">
    <source>
        <dbReference type="PROSITE" id="PS50850"/>
    </source>
</evidence>
<dbReference type="PROSITE" id="PS50850">
    <property type="entry name" value="MFS"/>
    <property type="match status" value="1"/>
</dbReference>
<evidence type="ECO:0000256" key="5">
    <source>
        <dbReference type="ARBA" id="ARBA00022989"/>
    </source>
</evidence>
<dbReference type="InterPro" id="IPR020846">
    <property type="entry name" value="MFS_dom"/>
</dbReference>
<dbReference type="InterPro" id="IPR011701">
    <property type="entry name" value="MFS"/>
</dbReference>
<feature type="transmembrane region" description="Helical" evidence="8">
    <location>
        <begin position="131"/>
        <end position="152"/>
    </location>
</feature>
<dbReference type="Pfam" id="PF07690">
    <property type="entry name" value="MFS_1"/>
    <property type="match status" value="1"/>
</dbReference>
<evidence type="ECO:0000256" key="2">
    <source>
        <dbReference type="ARBA" id="ARBA00022448"/>
    </source>
</evidence>
<evidence type="ECO:0000256" key="3">
    <source>
        <dbReference type="ARBA" id="ARBA00022475"/>
    </source>
</evidence>
<feature type="transmembrane region" description="Helical" evidence="8">
    <location>
        <begin position="337"/>
        <end position="357"/>
    </location>
</feature>
<dbReference type="InterPro" id="IPR036259">
    <property type="entry name" value="MFS_trans_sf"/>
</dbReference>
<proteinExistence type="predicted"/>
<organism evidence="10 11">
    <name type="scientific">Paraconexibacter algicola</name>
    <dbReference type="NCBI Taxonomy" id="2133960"/>
    <lineage>
        <taxon>Bacteria</taxon>
        <taxon>Bacillati</taxon>
        <taxon>Actinomycetota</taxon>
        <taxon>Thermoleophilia</taxon>
        <taxon>Solirubrobacterales</taxon>
        <taxon>Paraconexibacteraceae</taxon>
        <taxon>Paraconexibacter</taxon>
    </lineage>
</organism>
<dbReference type="RefSeq" id="WP_107566757.1">
    <property type="nucleotide sequence ID" value="NZ_PYYB01000001.1"/>
</dbReference>